<name>A0AA38IFT2_9CUCU</name>
<evidence type="ECO:0000313" key="3">
    <source>
        <dbReference type="Proteomes" id="UP001168821"/>
    </source>
</evidence>
<proteinExistence type="predicted"/>
<sequence length="213" mass="24359">MPNVLGVPNVNVIDDVLFSVRKKIDKLKVSKSPGSDLITAKLLTTCSSILSYPLRILMSQSFNSSSLPADWRIAIVRPIFKKGEKFDVTNYRPISLTSLIVKVMDSSIYDRVIKFLFDHQIIPSQQHGFLPGKYIQSNLLCCLSDWTKEIDVGSPTDVMYPDFSKPFDHVPKRRLLHKLQHLGLRGNLLKWIGSFLSERTFRVKVRDAYSRTF</sequence>
<keyword evidence="3" id="KW-1185">Reference proteome</keyword>
<evidence type="ECO:0000259" key="1">
    <source>
        <dbReference type="Pfam" id="PF00078"/>
    </source>
</evidence>
<dbReference type="PANTHER" id="PTHR47510:SF3">
    <property type="entry name" value="ENDO_EXONUCLEASE_PHOSPHATASE DOMAIN-CONTAINING PROTEIN"/>
    <property type="match status" value="1"/>
</dbReference>
<dbReference type="Proteomes" id="UP001168821">
    <property type="component" value="Unassembled WGS sequence"/>
</dbReference>
<dbReference type="GO" id="GO:0071897">
    <property type="term" value="P:DNA biosynthetic process"/>
    <property type="evidence" value="ECO:0007669"/>
    <property type="project" value="UniProtKB-ARBA"/>
</dbReference>
<dbReference type="InterPro" id="IPR000477">
    <property type="entry name" value="RT_dom"/>
</dbReference>
<dbReference type="EMBL" id="JALNTZ010000004">
    <property type="protein sequence ID" value="KAJ3654334.1"/>
    <property type="molecule type" value="Genomic_DNA"/>
</dbReference>
<gene>
    <name evidence="2" type="ORF">Zmor_013529</name>
</gene>
<comment type="caution">
    <text evidence="2">The sequence shown here is derived from an EMBL/GenBank/DDBJ whole genome shotgun (WGS) entry which is preliminary data.</text>
</comment>
<dbReference type="AlphaFoldDB" id="A0AA38IFT2"/>
<reference evidence="2" key="1">
    <citation type="journal article" date="2023" name="G3 (Bethesda)">
        <title>Whole genome assemblies of Zophobas morio and Tenebrio molitor.</title>
        <authorList>
            <person name="Kaur S."/>
            <person name="Stinson S.A."/>
            <person name="diCenzo G.C."/>
        </authorList>
    </citation>
    <scope>NUCLEOTIDE SEQUENCE</scope>
    <source>
        <strain evidence="2">QUZm001</strain>
    </source>
</reference>
<dbReference type="Pfam" id="PF00078">
    <property type="entry name" value="RVT_1"/>
    <property type="match status" value="1"/>
</dbReference>
<dbReference type="PANTHER" id="PTHR47510">
    <property type="entry name" value="REVERSE TRANSCRIPTASE DOMAIN-CONTAINING PROTEIN"/>
    <property type="match status" value="1"/>
</dbReference>
<protein>
    <recommendedName>
        <fullName evidence="1">Reverse transcriptase domain-containing protein</fullName>
    </recommendedName>
</protein>
<accession>A0AA38IFT2</accession>
<evidence type="ECO:0000313" key="2">
    <source>
        <dbReference type="EMBL" id="KAJ3654334.1"/>
    </source>
</evidence>
<organism evidence="2 3">
    <name type="scientific">Zophobas morio</name>
    <dbReference type="NCBI Taxonomy" id="2755281"/>
    <lineage>
        <taxon>Eukaryota</taxon>
        <taxon>Metazoa</taxon>
        <taxon>Ecdysozoa</taxon>
        <taxon>Arthropoda</taxon>
        <taxon>Hexapoda</taxon>
        <taxon>Insecta</taxon>
        <taxon>Pterygota</taxon>
        <taxon>Neoptera</taxon>
        <taxon>Endopterygota</taxon>
        <taxon>Coleoptera</taxon>
        <taxon>Polyphaga</taxon>
        <taxon>Cucujiformia</taxon>
        <taxon>Tenebrionidae</taxon>
        <taxon>Zophobas</taxon>
    </lineage>
</organism>
<feature type="domain" description="Reverse transcriptase" evidence="1">
    <location>
        <begin position="83"/>
        <end position="202"/>
    </location>
</feature>
<dbReference type="SUPFAM" id="SSF56672">
    <property type="entry name" value="DNA/RNA polymerases"/>
    <property type="match status" value="1"/>
</dbReference>
<dbReference type="InterPro" id="IPR043502">
    <property type="entry name" value="DNA/RNA_pol_sf"/>
</dbReference>